<dbReference type="Pfam" id="PF00571">
    <property type="entry name" value="CBS"/>
    <property type="match status" value="1"/>
</dbReference>
<dbReference type="AlphaFoldDB" id="A0A377FYE9"/>
<evidence type="ECO:0000313" key="4">
    <source>
        <dbReference type="Proteomes" id="UP000254060"/>
    </source>
</evidence>
<protein>
    <submittedName>
        <fullName evidence="3">CBS domain</fullName>
    </submittedName>
</protein>
<evidence type="ECO:0000256" key="1">
    <source>
        <dbReference type="PROSITE-ProRule" id="PRU00703"/>
    </source>
</evidence>
<sequence>MSRAEEFIASYHRIEDYLSRELGDGKHFSFSNMVNRLAKNNPVIERYKEDLHQMSQLRNAIVHERREPDFIIAEPHDSIVDLILEVERELLHPRQVVPLFRKRVTTFRADDPLQDVLKEIRNKNYSQFPIYSIDGSWLGLLTKKGVTSWLAESAHDSLVSLDGVLVSHVLHHDPHIHRYRFIAAHTSVIEAHHHFVNMKEGARLDALLITKTGEENEPLLGIIRPQDILYVIG</sequence>
<accession>A0A377FYE9</accession>
<name>A0A377FYE9_9BACL</name>
<organism evidence="3 4">
    <name type="scientific">Exiguobacterium aurantiacum</name>
    <dbReference type="NCBI Taxonomy" id="33987"/>
    <lineage>
        <taxon>Bacteria</taxon>
        <taxon>Bacillati</taxon>
        <taxon>Bacillota</taxon>
        <taxon>Bacilli</taxon>
        <taxon>Bacillales</taxon>
        <taxon>Bacillales Family XII. Incertae Sedis</taxon>
        <taxon>Exiguobacterium</taxon>
    </lineage>
</organism>
<reference evidence="3 4" key="1">
    <citation type="submission" date="2018-06" db="EMBL/GenBank/DDBJ databases">
        <authorList>
            <consortium name="Pathogen Informatics"/>
            <person name="Doyle S."/>
        </authorList>
    </citation>
    <scope>NUCLEOTIDE SEQUENCE [LARGE SCALE GENOMIC DNA]</scope>
    <source>
        <strain evidence="3 4">NCTC13163</strain>
    </source>
</reference>
<proteinExistence type="predicted"/>
<dbReference type="STRING" id="1397694.GCA_000702585_00386"/>
<dbReference type="PROSITE" id="PS51371">
    <property type="entry name" value="CBS"/>
    <property type="match status" value="1"/>
</dbReference>
<keyword evidence="1" id="KW-0129">CBS domain</keyword>
<evidence type="ECO:0000313" key="3">
    <source>
        <dbReference type="EMBL" id="STO09526.1"/>
    </source>
</evidence>
<dbReference type="InterPro" id="IPR046342">
    <property type="entry name" value="CBS_dom_sf"/>
</dbReference>
<evidence type="ECO:0000259" key="2">
    <source>
        <dbReference type="PROSITE" id="PS51371"/>
    </source>
</evidence>
<dbReference type="OrthoDB" id="49104at2"/>
<feature type="domain" description="CBS" evidence="2">
    <location>
        <begin position="100"/>
        <end position="157"/>
    </location>
</feature>
<gene>
    <name evidence="3" type="ORF">NCTC13163_02964</name>
</gene>
<dbReference type="RefSeq" id="WP_029333910.1">
    <property type="nucleotide sequence ID" value="NZ_UGGP01000001.1"/>
</dbReference>
<dbReference type="Proteomes" id="UP000254060">
    <property type="component" value="Unassembled WGS sequence"/>
</dbReference>
<dbReference type="EMBL" id="UGGP01000001">
    <property type="protein sequence ID" value="STO09526.1"/>
    <property type="molecule type" value="Genomic_DNA"/>
</dbReference>
<dbReference type="Gene3D" id="3.10.580.10">
    <property type="entry name" value="CBS-domain"/>
    <property type="match status" value="1"/>
</dbReference>
<dbReference type="SUPFAM" id="SSF54631">
    <property type="entry name" value="CBS-domain pair"/>
    <property type="match status" value="1"/>
</dbReference>
<dbReference type="InterPro" id="IPR000644">
    <property type="entry name" value="CBS_dom"/>
</dbReference>